<reference evidence="3 5" key="3">
    <citation type="journal article" name="Genome Announc.">
        <title>Complete Genome Sequence of Pseudomonas balearica DSM 6083T.</title>
        <authorList>
            <person name="Bennasar-Figueras A."/>
            <person name="Salva-Serra F."/>
            <person name="Jaen-Luchoro D."/>
            <person name="Segui C."/>
            <person name="Aliaga F."/>
            <person name="Busquets A."/>
            <person name="Gomila M."/>
            <person name="Moore E.R."/>
            <person name="Lalucat J."/>
        </authorList>
    </citation>
    <scope>NUCLEOTIDE SEQUENCE [LARGE SCALE GENOMIC DNA]</scope>
    <source>
        <strain evidence="5">DSM 6083</strain>
        <strain evidence="3">DSM6083</strain>
    </source>
</reference>
<name>A0A8D4C5M6_9GAMM</name>
<reference evidence="4 6" key="2">
    <citation type="submission" date="2016-10" db="EMBL/GenBank/DDBJ databases">
        <authorList>
            <person name="Varghese N."/>
            <person name="Submissions S."/>
        </authorList>
    </citation>
    <scope>NUCLEOTIDE SEQUENCE [LARGE SCALE GENOMIC DNA]</scope>
    <source>
        <strain evidence="4 6">DSM 6083</strain>
    </source>
</reference>
<sequence length="196" mass="21928">MPTSRALLALLSAVILMAANHACAELYRYTNERGVVVLDRQGVPPQHVARGYEVLNEQGRVIQVVPPAPTAAQRQRLLEERQRAEADARLLRLYASVEDVERAKARKLAELESVIGIARGNLQSLRSQHASLRQQAANHERSGRRVPENLLAQIANLEQEQAGLQRDLQRYEAARAEAESAFSQERQRVAELLGDR</sequence>
<dbReference type="EMBL" id="FNHO01000001">
    <property type="protein sequence ID" value="SDL98956.1"/>
    <property type="molecule type" value="Genomic_DNA"/>
</dbReference>
<feature type="coiled-coil region" evidence="1">
    <location>
        <begin position="108"/>
        <end position="188"/>
    </location>
</feature>
<keyword evidence="6" id="KW-1185">Reference proteome</keyword>
<proteinExistence type="predicted"/>
<dbReference type="AlphaFoldDB" id="A0A8D4C5M6"/>
<evidence type="ECO:0000313" key="6">
    <source>
        <dbReference type="Proteomes" id="UP000182276"/>
    </source>
</evidence>
<evidence type="ECO:0000313" key="5">
    <source>
        <dbReference type="Proteomes" id="UP000031271"/>
    </source>
</evidence>
<evidence type="ECO:0008006" key="7">
    <source>
        <dbReference type="Google" id="ProtNLM"/>
    </source>
</evidence>
<keyword evidence="1" id="KW-0175">Coiled coil</keyword>
<dbReference type="Proteomes" id="UP000031271">
    <property type="component" value="Chromosome"/>
</dbReference>
<evidence type="ECO:0000256" key="2">
    <source>
        <dbReference type="SAM" id="SignalP"/>
    </source>
</evidence>
<feature type="chain" id="PRO_5034317906" description="DUF4124 domain-containing protein" evidence="2">
    <location>
        <begin position="25"/>
        <end position="196"/>
    </location>
</feature>
<keyword evidence="2" id="KW-0732">Signal</keyword>
<protein>
    <recommendedName>
        <fullName evidence="7">DUF4124 domain-containing protein</fullName>
    </recommendedName>
</protein>
<organism evidence="3 5">
    <name type="scientific">Stutzerimonas balearica DSM 6083</name>
    <dbReference type="NCBI Taxonomy" id="1123016"/>
    <lineage>
        <taxon>Bacteria</taxon>
        <taxon>Pseudomonadati</taxon>
        <taxon>Pseudomonadota</taxon>
        <taxon>Gammaproteobacteria</taxon>
        <taxon>Pseudomonadales</taxon>
        <taxon>Pseudomonadaceae</taxon>
        <taxon>Stutzerimonas</taxon>
    </lineage>
</organism>
<reference evidence="5" key="1">
    <citation type="submission" date="2014-03" db="EMBL/GenBank/DDBJ databases">
        <title>Complete genome of Pseudomonas balearica DSM 6083T, a sewage water isolate from an enrichment with 2-methylnaphthalene.</title>
        <authorList>
            <person name="Salva-Serra F."/>
            <person name="Jaen-Luchoro D."/>
            <person name="Busquets A."/>
            <person name="Pena A."/>
            <person name="Gomila M."/>
            <person name="Bosch R."/>
            <person name="Nogales B."/>
            <person name="Garcia-Valdes E."/>
            <person name="Lalucat J."/>
            <person name="Bennasar A."/>
        </authorList>
    </citation>
    <scope>NUCLEOTIDE SEQUENCE [LARGE SCALE GENOMIC DNA]</scope>
    <source>
        <strain evidence="5">DSM 6083</strain>
    </source>
</reference>
<feature type="signal peptide" evidence="2">
    <location>
        <begin position="1"/>
        <end position="24"/>
    </location>
</feature>
<dbReference type="EMBL" id="CP007511">
    <property type="protein sequence ID" value="AJE13907.1"/>
    <property type="molecule type" value="Genomic_DNA"/>
</dbReference>
<evidence type="ECO:0000313" key="4">
    <source>
        <dbReference type="EMBL" id="SDL98956.1"/>
    </source>
</evidence>
<gene>
    <name evidence="3" type="ORF">CL52_02155</name>
    <name evidence="4" type="ORF">SAMN05660875_101443</name>
</gene>
<evidence type="ECO:0000313" key="3">
    <source>
        <dbReference type="EMBL" id="AJE13907.1"/>
    </source>
</evidence>
<dbReference type="Proteomes" id="UP000182276">
    <property type="component" value="Unassembled WGS sequence"/>
</dbReference>
<evidence type="ECO:0000256" key="1">
    <source>
        <dbReference type="SAM" id="Coils"/>
    </source>
</evidence>
<accession>A0A8D4C5M6</accession>
<dbReference type="KEGG" id="pbm:CL52_02155"/>